<dbReference type="Proteomes" id="UP000305238">
    <property type="component" value="Unassembled WGS sequence"/>
</dbReference>
<name>A0A5S4H4R0_9ACTN</name>
<organism evidence="1 2">
    <name type="scientific">Actinomadura geliboluensis</name>
    <dbReference type="NCBI Taxonomy" id="882440"/>
    <lineage>
        <taxon>Bacteria</taxon>
        <taxon>Bacillati</taxon>
        <taxon>Actinomycetota</taxon>
        <taxon>Actinomycetes</taxon>
        <taxon>Streptosporangiales</taxon>
        <taxon>Thermomonosporaceae</taxon>
        <taxon>Actinomadura</taxon>
    </lineage>
</organism>
<comment type="caution">
    <text evidence="1">The sequence shown here is derived from an EMBL/GenBank/DDBJ whole genome shotgun (WGS) entry which is preliminary data.</text>
</comment>
<evidence type="ECO:0000313" key="1">
    <source>
        <dbReference type="EMBL" id="TMR40076.1"/>
    </source>
</evidence>
<protein>
    <submittedName>
        <fullName evidence="1">Uncharacterized protein</fullName>
    </submittedName>
</protein>
<sequence length="374" mass="39497">MAHDSRGSHGGPIRIGTVIMHHPRRAERLRALTASFGALRPRIVRDPDPDAAPSPLRTAKRAWAAIDDDSTHHLVLQDDVVPAPGFARHLHEVVAAHPDHGIAMYSHWNSPHNSYLARRGAVAGTACVPLSATEWTPTQGLVLPVAAARRLAAHLAGVPDEAQDDDEQVVVFCRREGVPVVATVPHLLDHGHDPTIVGHHGRLHSTVFAPRAAVPDGHWSTAGHLEPGPYAVELLDSRCGVRLMDREPVEHKFGWYWYDACALTGRDPEAVLAEAAPRMGRLPGRLVRPATEVWAAGFLLGADVASAGAPPPGGGPLTRTAVETWVDSGLSEDDHAVAGRAGRTALADLGVAAVRAGLVAARGGLAAIGGRHAG</sequence>
<dbReference type="OrthoDB" id="5084266at2"/>
<keyword evidence="2" id="KW-1185">Reference proteome</keyword>
<dbReference type="AlphaFoldDB" id="A0A5S4H4R0"/>
<accession>A0A5S4H4R0</accession>
<dbReference type="EMBL" id="VCKZ01000071">
    <property type="protein sequence ID" value="TMR40076.1"/>
    <property type="molecule type" value="Genomic_DNA"/>
</dbReference>
<proteinExistence type="predicted"/>
<dbReference type="RefSeq" id="WP_138636541.1">
    <property type="nucleotide sequence ID" value="NZ_VCKZ01000071.1"/>
</dbReference>
<reference evidence="1 2" key="1">
    <citation type="submission" date="2019-05" db="EMBL/GenBank/DDBJ databases">
        <title>Draft genome sequence of Actinomadura geliboluensis A8036.</title>
        <authorList>
            <person name="Saricaoglu S."/>
            <person name="Isik K."/>
        </authorList>
    </citation>
    <scope>NUCLEOTIDE SEQUENCE [LARGE SCALE GENOMIC DNA]</scope>
    <source>
        <strain evidence="1 2">A8036</strain>
    </source>
</reference>
<evidence type="ECO:0000313" key="2">
    <source>
        <dbReference type="Proteomes" id="UP000305238"/>
    </source>
</evidence>
<gene>
    <name evidence="1" type="ORF">ETD96_12765</name>
</gene>